<evidence type="ECO:0000256" key="13">
    <source>
        <dbReference type="ARBA" id="ARBA00023237"/>
    </source>
</evidence>
<evidence type="ECO:0000256" key="4">
    <source>
        <dbReference type="ARBA" id="ARBA00022452"/>
    </source>
</evidence>
<keyword evidence="20" id="KW-1185">Reference proteome</keyword>
<evidence type="ECO:0000256" key="3">
    <source>
        <dbReference type="ARBA" id="ARBA00022448"/>
    </source>
</evidence>
<evidence type="ECO:0000256" key="14">
    <source>
        <dbReference type="PROSITE-ProRule" id="PRU01360"/>
    </source>
</evidence>
<evidence type="ECO:0000259" key="18">
    <source>
        <dbReference type="Pfam" id="PF07715"/>
    </source>
</evidence>
<comment type="subcellular location">
    <subcellularLocation>
        <location evidence="1 14">Cell outer membrane</location>
        <topology evidence="1 14">Multi-pass membrane protein</topology>
    </subcellularLocation>
</comment>
<dbReference type="EMBL" id="CP136600">
    <property type="protein sequence ID" value="WOH38486.1"/>
    <property type="molecule type" value="Genomic_DNA"/>
</dbReference>
<keyword evidence="10 15" id="KW-0798">TonB box</keyword>
<sequence>MNKTSLSLAIFSSCSLSTAMAEQQMPGIEVIQIQGSYFNDYKVDNASGATRVDTPLLETAQSVTVIPITIIDEQLATTLGEVVANDASLTAGSKQRNREVFSSRGFELSSSTGYLRDGHQHWSHYQQPIETLDSVEIIKGPASILYGQSAPGGLINMVTKKPTHKQFTNVSMDTDQNGSNRFTLDSGGALSNDESLRYRTVLVKQDVIFSREYENGEERERDRFLGSMVLDYDVSDELLLRIHYDRTEDKAGLDTGAWLDESGEIIGDDKTIYDMSWAFTDINVENTGIDLTYYLAESWQVKLGYNEQNFERQRFESAPKKPDDYQAGDSYQSKPYDRFDDWQFKTTFIDFSGEFELVGITHQLLLGANSLDYYYGQLKTSADSFEYVPGSPEPEKPNISYKTDDSLYTSAYDYYGVYVQDLITFNEFWQLSIGARYDKQNKQGADNESILPKFGIMYHPNNDATIYASYTEGFEPQSSETITDETDSNYGMNIDAITSEQIELGAKWQVSERLLVTTAYFDIEKSGSLITEALFNDPNYDSITTQSGLQRHQGFEFSAQGAVTDKLFMMASAMNLDAEFERDENYQGKTPVDAPQWSASLWGRYELSENVALNAGVFYQGDRFADSENTIEKESYTRVDLGATYTTRFASNDINFRVNVENLFDTNYLAGGGTNNVTVGEERTVRFEVKASF</sequence>
<keyword evidence="8" id="KW-0408">Iron</keyword>
<dbReference type="PANTHER" id="PTHR32552">
    <property type="entry name" value="FERRICHROME IRON RECEPTOR-RELATED"/>
    <property type="match status" value="1"/>
</dbReference>
<feature type="signal peptide" evidence="16">
    <location>
        <begin position="1"/>
        <end position="21"/>
    </location>
</feature>
<feature type="domain" description="TonB-dependent receptor plug" evidence="18">
    <location>
        <begin position="56"/>
        <end position="153"/>
    </location>
</feature>
<comment type="similarity">
    <text evidence="2 14 15">Belongs to the TonB-dependent receptor family.</text>
</comment>
<evidence type="ECO:0000256" key="2">
    <source>
        <dbReference type="ARBA" id="ARBA00009810"/>
    </source>
</evidence>
<name>A0ABZ0GRS3_9GAMM</name>
<dbReference type="PROSITE" id="PS52016">
    <property type="entry name" value="TONB_DEPENDENT_REC_3"/>
    <property type="match status" value="1"/>
</dbReference>
<evidence type="ECO:0000256" key="16">
    <source>
        <dbReference type="SAM" id="SignalP"/>
    </source>
</evidence>
<keyword evidence="11 14" id="KW-0472">Membrane</keyword>
<dbReference type="NCBIfam" id="TIGR01783">
    <property type="entry name" value="TonB-siderophor"/>
    <property type="match status" value="1"/>
</dbReference>
<dbReference type="InterPro" id="IPR037066">
    <property type="entry name" value="Plug_dom_sf"/>
</dbReference>
<dbReference type="InterPro" id="IPR000531">
    <property type="entry name" value="Beta-barrel_TonB"/>
</dbReference>
<dbReference type="InterPro" id="IPR039426">
    <property type="entry name" value="TonB-dep_rcpt-like"/>
</dbReference>
<evidence type="ECO:0000256" key="11">
    <source>
        <dbReference type="ARBA" id="ARBA00023136"/>
    </source>
</evidence>
<evidence type="ECO:0000256" key="8">
    <source>
        <dbReference type="ARBA" id="ARBA00023004"/>
    </source>
</evidence>
<evidence type="ECO:0000256" key="6">
    <source>
        <dbReference type="ARBA" id="ARBA00022692"/>
    </source>
</evidence>
<evidence type="ECO:0000256" key="10">
    <source>
        <dbReference type="ARBA" id="ARBA00023077"/>
    </source>
</evidence>
<dbReference type="Pfam" id="PF07715">
    <property type="entry name" value="Plug"/>
    <property type="match status" value="1"/>
</dbReference>
<gene>
    <name evidence="19" type="ORF">RI844_04480</name>
</gene>
<dbReference type="Proteomes" id="UP001301442">
    <property type="component" value="Chromosome"/>
</dbReference>
<keyword evidence="7 16" id="KW-0732">Signal</keyword>
<keyword evidence="5" id="KW-0410">Iron transport</keyword>
<feature type="domain" description="TonB-dependent receptor-like beta-barrel" evidence="17">
    <location>
        <begin position="234"/>
        <end position="663"/>
    </location>
</feature>
<dbReference type="SUPFAM" id="SSF56935">
    <property type="entry name" value="Porins"/>
    <property type="match status" value="1"/>
</dbReference>
<evidence type="ECO:0000256" key="5">
    <source>
        <dbReference type="ARBA" id="ARBA00022496"/>
    </source>
</evidence>
<dbReference type="Gene3D" id="2.40.170.20">
    <property type="entry name" value="TonB-dependent receptor, beta-barrel domain"/>
    <property type="match status" value="1"/>
</dbReference>
<proteinExistence type="inferred from homology"/>
<dbReference type="InterPro" id="IPR010105">
    <property type="entry name" value="TonB_sidphr_rcpt"/>
</dbReference>
<evidence type="ECO:0000313" key="20">
    <source>
        <dbReference type="Proteomes" id="UP001301442"/>
    </source>
</evidence>
<evidence type="ECO:0000259" key="17">
    <source>
        <dbReference type="Pfam" id="PF00593"/>
    </source>
</evidence>
<evidence type="ECO:0000256" key="15">
    <source>
        <dbReference type="RuleBase" id="RU003357"/>
    </source>
</evidence>
<evidence type="ECO:0000256" key="1">
    <source>
        <dbReference type="ARBA" id="ARBA00004571"/>
    </source>
</evidence>
<keyword evidence="13 14" id="KW-0998">Cell outer membrane</keyword>
<dbReference type="InterPro" id="IPR036942">
    <property type="entry name" value="Beta-barrel_TonB_sf"/>
</dbReference>
<dbReference type="CDD" id="cd01347">
    <property type="entry name" value="ligand_gated_channel"/>
    <property type="match status" value="1"/>
</dbReference>
<keyword evidence="4 14" id="KW-1134">Transmembrane beta strand</keyword>
<dbReference type="InterPro" id="IPR012910">
    <property type="entry name" value="Plug_dom"/>
</dbReference>
<accession>A0ABZ0GRS3</accession>
<dbReference type="Gene3D" id="2.170.130.10">
    <property type="entry name" value="TonB-dependent receptor, plug domain"/>
    <property type="match status" value="1"/>
</dbReference>
<dbReference type="Pfam" id="PF00593">
    <property type="entry name" value="TonB_dep_Rec_b-barrel"/>
    <property type="match status" value="1"/>
</dbReference>
<evidence type="ECO:0000256" key="12">
    <source>
        <dbReference type="ARBA" id="ARBA00023170"/>
    </source>
</evidence>
<evidence type="ECO:0000313" key="19">
    <source>
        <dbReference type="EMBL" id="WOH38486.1"/>
    </source>
</evidence>
<evidence type="ECO:0000256" key="7">
    <source>
        <dbReference type="ARBA" id="ARBA00022729"/>
    </source>
</evidence>
<evidence type="ECO:0000256" key="9">
    <source>
        <dbReference type="ARBA" id="ARBA00023065"/>
    </source>
</evidence>
<keyword evidence="12 19" id="KW-0675">Receptor</keyword>
<reference evidence="19 20" key="1">
    <citation type="submission" date="2023-09" db="EMBL/GenBank/DDBJ databases">
        <authorList>
            <person name="Qi X."/>
        </authorList>
    </citation>
    <scope>NUCLEOTIDE SEQUENCE [LARGE SCALE GENOMIC DNA]</scope>
    <source>
        <strain evidence="19 20">S1-1</strain>
    </source>
</reference>
<keyword evidence="6 14" id="KW-0812">Transmembrane</keyword>
<dbReference type="RefSeq" id="WP_348397255.1">
    <property type="nucleotide sequence ID" value="NZ_CP136600.1"/>
</dbReference>
<organism evidence="19 20">
    <name type="scientific">Thalassotalea fonticola</name>
    <dbReference type="NCBI Taxonomy" id="3065649"/>
    <lineage>
        <taxon>Bacteria</taxon>
        <taxon>Pseudomonadati</taxon>
        <taxon>Pseudomonadota</taxon>
        <taxon>Gammaproteobacteria</taxon>
        <taxon>Alteromonadales</taxon>
        <taxon>Colwelliaceae</taxon>
        <taxon>Thalassotalea</taxon>
    </lineage>
</organism>
<protein>
    <submittedName>
        <fullName evidence="19">TonB-dependent siderophore receptor</fullName>
    </submittedName>
</protein>
<dbReference type="PANTHER" id="PTHR32552:SF68">
    <property type="entry name" value="FERRICHROME OUTER MEMBRANE TRANSPORTER_PHAGE RECEPTOR"/>
    <property type="match status" value="1"/>
</dbReference>
<keyword evidence="3 14" id="KW-0813">Transport</keyword>
<keyword evidence="9" id="KW-0406">Ion transport</keyword>
<feature type="chain" id="PRO_5046330946" evidence="16">
    <location>
        <begin position="22"/>
        <end position="693"/>
    </location>
</feature>